<keyword evidence="7" id="KW-1185">Reference proteome</keyword>
<dbReference type="GO" id="GO:0034257">
    <property type="term" value="F:nicotinamide riboside transmembrane transporter activity"/>
    <property type="evidence" value="ECO:0007669"/>
    <property type="project" value="InterPro"/>
</dbReference>
<dbReference type="EMBL" id="AZFN01000004">
    <property type="protein sequence ID" value="KRM03184.1"/>
    <property type="molecule type" value="Genomic_DNA"/>
</dbReference>
<feature type="transmembrane region" description="Helical" evidence="5">
    <location>
        <begin position="72"/>
        <end position="90"/>
    </location>
</feature>
<evidence type="ECO:0000256" key="3">
    <source>
        <dbReference type="ARBA" id="ARBA00022989"/>
    </source>
</evidence>
<evidence type="ECO:0000256" key="2">
    <source>
        <dbReference type="ARBA" id="ARBA00022692"/>
    </source>
</evidence>
<evidence type="ECO:0000256" key="1">
    <source>
        <dbReference type="ARBA" id="ARBA00004141"/>
    </source>
</evidence>
<dbReference type="Pfam" id="PF04973">
    <property type="entry name" value="NMN_transporter"/>
    <property type="match status" value="1"/>
</dbReference>
<evidence type="ECO:0000313" key="7">
    <source>
        <dbReference type="Proteomes" id="UP000051739"/>
    </source>
</evidence>
<dbReference type="PATRIC" id="fig|1423749.3.peg.1299"/>
<feature type="transmembrane region" description="Helical" evidence="5">
    <location>
        <begin position="160"/>
        <end position="178"/>
    </location>
</feature>
<proteinExistence type="predicted"/>
<evidence type="ECO:0008006" key="8">
    <source>
        <dbReference type="Google" id="ProtNLM"/>
    </source>
</evidence>
<keyword evidence="4 5" id="KW-0472">Membrane</keyword>
<dbReference type="Proteomes" id="UP000051739">
    <property type="component" value="Unassembled WGS sequence"/>
</dbReference>
<sequence>MERIAKSKLFDLLGVVLVVGIAIASGYLTETLAEVTNWGSWARWVPFGLISIGNSVLSIYSTRLTGRMNNVGNWIGIINAVLSGTIDYLLGNQAAIVTYPVTFIIYIFAIRTWMRSEKYRATKPLTGTKKWLVMISLFILSMAFSFATNLIGWKNGFQQPLFWIVVIAFGLSLTANVLNAMKLTVQWQYWFVYNFVQLIKAILQGNFANVGKYIYYIINALAALSFWTNLSAKTEIEEP</sequence>
<name>A0A0R1VCD4_9LACO</name>
<dbReference type="InterPro" id="IPR006419">
    <property type="entry name" value="NMN_transpt_PnuC"/>
</dbReference>
<keyword evidence="3 5" id="KW-1133">Transmembrane helix</keyword>
<gene>
    <name evidence="6" type="ORF">FC60_GL001268</name>
</gene>
<organism evidence="6 7">
    <name type="scientific">Limosilactobacillus gastricus DSM 16045</name>
    <dbReference type="NCBI Taxonomy" id="1423749"/>
    <lineage>
        <taxon>Bacteria</taxon>
        <taxon>Bacillati</taxon>
        <taxon>Bacillota</taxon>
        <taxon>Bacilli</taxon>
        <taxon>Lactobacillales</taxon>
        <taxon>Lactobacillaceae</taxon>
        <taxon>Limosilactobacillus</taxon>
    </lineage>
</organism>
<evidence type="ECO:0000256" key="4">
    <source>
        <dbReference type="ARBA" id="ARBA00023136"/>
    </source>
</evidence>
<accession>A0A0R1VCD4</accession>
<protein>
    <recommendedName>
        <fullName evidence="8">Nicotinamide mononucleotide transporter</fullName>
    </recommendedName>
</protein>
<feature type="transmembrane region" description="Helical" evidence="5">
    <location>
        <begin position="41"/>
        <end position="60"/>
    </location>
</feature>
<comment type="caution">
    <text evidence="6">The sequence shown here is derived from an EMBL/GenBank/DDBJ whole genome shotgun (WGS) entry which is preliminary data.</text>
</comment>
<evidence type="ECO:0000313" key="6">
    <source>
        <dbReference type="EMBL" id="KRM03184.1"/>
    </source>
</evidence>
<reference evidence="6 7" key="1">
    <citation type="journal article" date="2015" name="Genome Announc.">
        <title>Expanding the biotechnology potential of lactobacilli through comparative genomics of 213 strains and associated genera.</title>
        <authorList>
            <person name="Sun Z."/>
            <person name="Harris H.M."/>
            <person name="McCann A."/>
            <person name="Guo C."/>
            <person name="Argimon S."/>
            <person name="Zhang W."/>
            <person name="Yang X."/>
            <person name="Jeffery I.B."/>
            <person name="Cooney J.C."/>
            <person name="Kagawa T.F."/>
            <person name="Liu W."/>
            <person name="Song Y."/>
            <person name="Salvetti E."/>
            <person name="Wrobel A."/>
            <person name="Rasinkangas P."/>
            <person name="Parkhill J."/>
            <person name="Rea M.C."/>
            <person name="O'Sullivan O."/>
            <person name="Ritari J."/>
            <person name="Douillard F.P."/>
            <person name="Paul Ross R."/>
            <person name="Yang R."/>
            <person name="Briner A.E."/>
            <person name="Felis G.E."/>
            <person name="de Vos W.M."/>
            <person name="Barrangou R."/>
            <person name="Klaenhammer T.R."/>
            <person name="Caufield P.W."/>
            <person name="Cui Y."/>
            <person name="Zhang H."/>
            <person name="O'Toole P.W."/>
        </authorList>
    </citation>
    <scope>NUCLEOTIDE SEQUENCE [LARGE SCALE GENOMIC DNA]</scope>
    <source>
        <strain evidence="6 7">DSM 16045</strain>
    </source>
</reference>
<dbReference type="RefSeq" id="WP_056936782.1">
    <property type="nucleotide sequence ID" value="NZ_AZFN01000004.1"/>
</dbReference>
<keyword evidence="2 5" id="KW-0812">Transmembrane</keyword>
<feature type="transmembrane region" description="Helical" evidence="5">
    <location>
        <begin position="135"/>
        <end position="154"/>
    </location>
</feature>
<dbReference type="AlphaFoldDB" id="A0A0R1VCD4"/>
<feature type="transmembrane region" description="Helical" evidence="5">
    <location>
        <begin position="96"/>
        <end position="114"/>
    </location>
</feature>
<evidence type="ECO:0000256" key="5">
    <source>
        <dbReference type="SAM" id="Phobius"/>
    </source>
</evidence>
<feature type="transmembrane region" description="Helical" evidence="5">
    <location>
        <begin position="213"/>
        <end position="232"/>
    </location>
</feature>
<comment type="subcellular location">
    <subcellularLocation>
        <location evidence="1">Membrane</location>
        <topology evidence="1">Multi-pass membrane protein</topology>
    </subcellularLocation>
</comment>
<feature type="transmembrane region" description="Helical" evidence="5">
    <location>
        <begin position="12"/>
        <end position="29"/>
    </location>
</feature>
<dbReference type="GO" id="GO:0016020">
    <property type="term" value="C:membrane"/>
    <property type="evidence" value="ECO:0007669"/>
    <property type="project" value="UniProtKB-SubCell"/>
</dbReference>